<feature type="domain" description="UspA" evidence="2">
    <location>
        <begin position="42"/>
        <end position="182"/>
    </location>
</feature>
<dbReference type="Proteomes" id="UP000325105">
    <property type="component" value="Unassembled WGS sequence"/>
</dbReference>
<evidence type="ECO:0000259" key="2">
    <source>
        <dbReference type="Pfam" id="PF00582"/>
    </source>
</evidence>
<gene>
    <name evidence="3" type="ORF">BC792_11469</name>
</gene>
<dbReference type="CDD" id="cd00293">
    <property type="entry name" value="USP-like"/>
    <property type="match status" value="1"/>
</dbReference>
<sequence length="324" mass="36790">MLALTTLNLDKTACTSANKMLTNNRAIPVYYSYFYKVIHAFMKKLLVPTDFSDNAFQAAQYAAEIGKRQNFSLHIVHYYTATSSGFDDAELTEVQEQPNILKADITIKEWVGKLQDKHPELSISYHNERGLLEEALPREAKEGEYVAIVMGTTGASNDKNVFWGSNTAHVAAKSPIPLIAVPNKTFSTSIARVGLLTNFLQEELMTLQEFLHIFKQPVKLDLIHVYKDNEEVEAVNDKLESWVFNIREFPSIEEINMRTAPIVKEDKNLDTIPEVIEKLIKEQDIDLILISKSRKTFFERLFTPSVSKAIALELQKPAFFGKTI</sequence>
<evidence type="ECO:0000313" key="4">
    <source>
        <dbReference type="Proteomes" id="UP000325105"/>
    </source>
</evidence>
<dbReference type="Pfam" id="PF00582">
    <property type="entry name" value="Usp"/>
    <property type="match status" value="2"/>
</dbReference>
<comment type="caution">
    <text evidence="3">The sequence shown here is derived from an EMBL/GenBank/DDBJ whole genome shotgun (WGS) entry which is preliminary data.</text>
</comment>
<dbReference type="Gene3D" id="3.40.50.620">
    <property type="entry name" value="HUPs"/>
    <property type="match status" value="2"/>
</dbReference>
<evidence type="ECO:0000256" key="1">
    <source>
        <dbReference type="ARBA" id="ARBA00008791"/>
    </source>
</evidence>
<dbReference type="AlphaFoldDB" id="A0A5S5DAX1"/>
<feature type="domain" description="UspA" evidence="2">
    <location>
        <begin position="219"/>
        <end position="317"/>
    </location>
</feature>
<comment type="similarity">
    <text evidence="1">Belongs to the universal stress protein A family.</text>
</comment>
<dbReference type="PANTHER" id="PTHR46268:SF6">
    <property type="entry name" value="UNIVERSAL STRESS PROTEIN UP12"/>
    <property type="match status" value="1"/>
</dbReference>
<dbReference type="PRINTS" id="PR01438">
    <property type="entry name" value="UNVRSLSTRESS"/>
</dbReference>
<protein>
    <submittedName>
        <fullName evidence="3">Nucleotide-binding universal stress UspA family protein</fullName>
    </submittedName>
</protein>
<keyword evidence="4" id="KW-1185">Reference proteome</keyword>
<dbReference type="InterPro" id="IPR006015">
    <property type="entry name" value="Universal_stress_UspA"/>
</dbReference>
<accession>A0A5S5DAX1</accession>
<dbReference type="PANTHER" id="PTHR46268">
    <property type="entry name" value="STRESS RESPONSE PROTEIN NHAX"/>
    <property type="match status" value="1"/>
</dbReference>
<dbReference type="EMBL" id="VNHX01000014">
    <property type="protein sequence ID" value="TYP93167.1"/>
    <property type="molecule type" value="Genomic_DNA"/>
</dbReference>
<evidence type="ECO:0000313" key="3">
    <source>
        <dbReference type="EMBL" id="TYP93167.1"/>
    </source>
</evidence>
<dbReference type="InterPro" id="IPR006016">
    <property type="entry name" value="UspA"/>
</dbReference>
<proteinExistence type="inferred from homology"/>
<dbReference type="InterPro" id="IPR014729">
    <property type="entry name" value="Rossmann-like_a/b/a_fold"/>
</dbReference>
<organism evidence="3 4">
    <name type="scientific">Sphingobacterium allocomposti</name>
    <dbReference type="NCBI Taxonomy" id="415956"/>
    <lineage>
        <taxon>Bacteria</taxon>
        <taxon>Pseudomonadati</taxon>
        <taxon>Bacteroidota</taxon>
        <taxon>Sphingobacteriia</taxon>
        <taxon>Sphingobacteriales</taxon>
        <taxon>Sphingobacteriaceae</taxon>
        <taxon>Sphingobacterium</taxon>
    </lineage>
</organism>
<reference evidence="3 4" key="1">
    <citation type="submission" date="2019-07" db="EMBL/GenBank/DDBJ databases">
        <title>Genomic Encyclopedia of Archaeal and Bacterial Type Strains, Phase II (KMG-II): from individual species to whole genera.</title>
        <authorList>
            <person name="Goeker M."/>
        </authorList>
    </citation>
    <scope>NUCLEOTIDE SEQUENCE [LARGE SCALE GENOMIC DNA]</scope>
    <source>
        <strain evidence="3 4">DSM 18850</strain>
    </source>
</reference>
<dbReference type="SUPFAM" id="SSF52402">
    <property type="entry name" value="Adenine nucleotide alpha hydrolases-like"/>
    <property type="match status" value="2"/>
</dbReference>
<name>A0A5S5DAX1_9SPHI</name>